<dbReference type="OrthoDB" id="207378at2759"/>
<protein>
    <recommendedName>
        <fullName evidence="2">Nose resistant-to-fluoxetine protein N-terminal domain-containing protein</fullName>
    </recommendedName>
</protein>
<keyword evidence="4" id="KW-1185">Reference proteome</keyword>
<evidence type="ECO:0000259" key="2">
    <source>
        <dbReference type="Pfam" id="PF20146"/>
    </source>
</evidence>
<feature type="compositionally biased region" description="Basic and acidic residues" evidence="1">
    <location>
        <begin position="99"/>
        <end position="108"/>
    </location>
</feature>
<dbReference type="AlphaFoldDB" id="A0A8K0JZP7"/>
<evidence type="ECO:0000256" key="1">
    <source>
        <dbReference type="SAM" id="MobiDB-lite"/>
    </source>
</evidence>
<proteinExistence type="predicted"/>
<reference evidence="3" key="2">
    <citation type="submission" date="2017-10" db="EMBL/GenBank/DDBJ databases">
        <title>Ladona fulva Genome sequencing and assembly.</title>
        <authorList>
            <person name="Murali S."/>
            <person name="Richards S."/>
            <person name="Bandaranaike D."/>
            <person name="Bellair M."/>
            <person name="Blankenburg K."/>
            <person name="Chao H."/>
            <person name="Dinh H."/>
            <person name="Doddapaneni H."/>
            <person name="Dugan-Rocha S."/>
            <person name="Elkadiri S."/>
            <person name="Gnanaolivu R."/>
            <person name="Hernandez B."/>
            <person name="Skinner E."/>
            <person name="Javaid M."/>
            <person name="Lee S."/>
            <person name="Li M."/>
            <person name="Ming W."/>
            <person name="Munidasa M."/>
            <person name="Muniz J."/>
            <person name="Nguyen L."/>
            <person name="Hughes D."/>
            <person name="Osuji N."/>
            <person name="Pu L.-L."/>
            <person name="Puazo M."/>
            <person name="Qu C."/>
            <person name="Quiroz J."/>
            <person name="Raj R."/>
            <person name="Weissenberger G."/>
            <person name="Xin Y."/>
            <person name="Zou X."/>
            <person name="Han Y."/>
            <person name="Worley K."/>
            <person name="Muzny D."/>
            <person name="Gibbs R."/>
        </authorList>
    </citation>
    <scope>NUCLEOTIDE SEQUENCE</scope>
    <source>
        <strain evidence="3">Sampled in the wild</strain>
    </source>
</reference>
<dbReference type="InterPro" id="IPR006621">
    <property type="entry name" value="Nose-resist-to-fluoxetine_N"/>
</dbReference>
<reference evidence="3" key="1">
    <citation type="submission" date="2013-04" db="EMBL/GenBank/DDBJ databases">
        <authorList>
            <person name="Qu J."/>
            <person name="Murali S.C."/>
            <person name="Bandaranaike D."/>
            <person name="Bellair M."/>
            <person name="Blankenburg K."/>
            <person name="Chao H."/>
            <person name="Dinh H."/>
            <person name="Doddapaneni H."/>
            <person name="Downs B."/>
            <person name="Dugan-Rocha S."/>
            <person name="Elkadiri S."/>
            <person name="Gnanaolivu R.D."/>
            <person name="Hernandez B."/>
            <person name="Javaid M."/>
            <person name="Jayaseelan J.C."/>
            <person name="Lee S."/>
            <person name="Li M."/>
            <person name="Ming W."/>
            <person name="Munidasa M."/>
            <person name="Muniz J."/>
            <person name="Nguyen L."/>
            <person name="Ongeri F."/>
            <person name="Osuji N."/>
            <person name="Pu L.-L."/>
            <person name="Puazo M."/>
            <person name="Qu C."/>
            <person name="Quiroz J."/>
            <person name="Raj R."/>
            <person name="Weissenberger G."/>
            <person name="Xin Y."/>
            <person name="Zou X."/>
            <person name="Han Y."/>
            <person name="Richards S."/>
            <person name="Worley K."/>
            <person name="Muzny D."/>
            <person name="Gibbs R."/>
        </authorList>
    </citation>
    <scope>NUCLEOTIDE SEQUENCE</scope>
    <source>
        <strain evidence="3">Sampled in the wild</strain>
    </source>
</reference>
<dbReference type="Pfam" id="PF20146">
    <property type="entry name" value="NRF"/>
    <property type="match status" value="1"/>
</dbReference>
<dbReference type="Proteomes" id="UP000792457">
    <property type="component" value="Unassembled WGS sequence"/>
</dbReference>
<evidence type="ECO:0000313" key="3">
    <source>
        <dbReference type="EMBL" id="KAG8225221.1"/>
    </source>
</evidence>
<dbReference type="EMBL" id="KZ308230">
    <property type="protein sequence ID" value="KAG8225221.1"/>
    <property type="molecule type" value="Genomic_DNA"/>
</dbReference>
<feature type="domain" description="Nose resistant-to-fluoxetine protein N-terminal" evidence="2">
    <location>
        <begin position="29"/>
        <end position="175"/>
    </location>
</feature>
<gene>
    <name evidence="3" type="ORF">J437_LFUL012696</name>
</gene>
<evidence type="ECO:0000313" key="4">
    <source>
        <dbReference type="Proteomes" id="UP000792457"/>
    </source>
</evidence>
<sequence length="230" mass="26358">MEAVWSEQKRYGVMPRRSFRLPGCPQTWLYDATGRYSSQFTFGNGFWLGSKTLCLELDNMALKRKAAERKKLEATKIVFSSEKHPVDFTTQPPNDDEDQKERKTKGDDTTSVSPLFPVRQQNPFLVASKSPPYRVRFFIARIELSLTNDILMRPRQVLLGVCMPRSCTPRAISQLIDISVTEKGYNQSSKTDDLNRSGRSIKVLHVRPVPGDYDWKMDPKVYVLGDNHIP</sequence>
<organism evidence="3 4">
    <name type="scientific">Ladona fulva</name>
    <name type="common">Scarce chaser dragonfly</name>
    <name type="synonym">Libellula fulva</name>
    <dbReference type="NCBI Taxonomy" id="123851"/>
    <lineage>
        <taxon>Eukaryota</taxon>
        <taxon>Metazoa</taxon>
        <taxon>Ecdysozoa</taxon>
        <taxon>Arthropoda</taxon>
        <taxon>Hexapoda</taxon>
        <taxon>Insecta</taxon>
        <taxon>Pterygota</taxon>
        <taxon>Palaeoptera</taxon>
        <taxon>Odonata</taxon>
        <taxon>Epiprocta</taxon>
        <taxon>Anisoptera</taxon>
        <taxon>Libelluloidea</taxon>
        <taxon>Libellulidae</taxon>
        <taxon>Ladona</taxon>
    </lineage>
</organism>
<feature type="region of interest" description="Disordered" evidence="1">
    <location>
        <begin position="85"/>
        <end position="115"/>
    </location>
</feature>
<name>A0A8K0JZP7_LADFU</name>
<comment type="caution">
    <text evidence="3">The sequence shown here is derived from an EMBL/GenBank/DDBJ whole genome shotgun (WGS) entry which is preliminary data.</text>
</comment>
<accession>A0A8K0JZP7</accession>